<feature type="non-terminal residue" evidence="1">
    <location>
        <position position="310"/>
    </location>
</feature>
<reference evidence="1 2" key="1">
    <citation type="journal article" date="2016" name="Mol. Biol. Evol.">
        <title>Comparative Genomics of Early-Diverging Mushroom-Forming Fungi Provides Insights into the Origins of Lignocellulose Decay Capabilities.</title>
        <authorList>
            <person name="Nagy L.G."/>
            <person name="Riley R."/>
            <person name="Tritt A."/>
            <person name="Adam C."/>
            <person name="Daum C."/>
            <person name="Floudas D."/>
            <person name="Sun H."/>
            <person name="Yadav J.S."/>
            <person name="Pangilinan J."/>
            <person name="Larsson K.H."/>
            <person name="Matsuura K."/>
            <person name="Barry K."/>
            <person name="Labutti K."/>
            <person name="Kuo R."/>
            <person name="Ohm R.A."/>
            <person name="Bhattacharya S.S."/>
            <person name="Shirouzu T."/>
            <person name="Yoshinaga Y."/>
            <person name="Martin F.M."/>
            <person name="Grigoriev I.V."/>
            <person name="Hibbett D.S."/>
        </authorList>
    </citation>
    <scope>NUCLEOTIDE SEQUENCE [LARGE SCALE GENOMIC DNA]</scope>
    <source>
        <strain evidence="1 2">HHB12029</strain>
    </source>
</reference>
<accession>A0A165Z0M3</accession>
<dbReference type="EMBL" id="KV426931">
    <property type="protein sequence ID" value="KZV78369.1"/>
    <property type="molecule type" value="Genomic_DNA"/>
</dbReference>
<gene>
    <name evidence="1" type="ORF">EXIGLDRAFT_716930</name>
</gene>
<dbReference type="InParanoid" id="A0A165Z0M3"/>
<proteinExistence type="predicted"/>
<keyword evidence="2" id="KW-1185">Reference proteome</keyword>
<name>A0A165Z0M3_EXIGL</name>
<dbReference type="AlphaFoldDB" id="A0A165Z0M3"/>
<evidence type="ECO:0000313" key="1">
    <source>
        <dbReference type="EMBL" id="KZV78369.1"/>
    </source>
</evidence>
<protein>
    <submittedName>
        <fullName evidence="1">Uncharacterized protein</fullName>
    </submittedName>
</protein>
<dbReference type="Proteomes" id="UP000077266">
    <property type="component" value="Unassembled WGS sequence"/>
</dbReference>
<dbReference type="OrthoDB" id="5380555at2759"/>
<organism evidence="1 2">
    <name type="scientific">Exidia glandulosa HHB12029</name>
    <dbReference type="NCBI Taxonomy" id="1314781"/>
    <lineage>
        <taxon>Eukaryota</taxon>
        <taxon>Fungi</taxon>
        <taxon>Dikarya</taxon>
        <taxon>Basidiomycota</taxon>
        <taxon>Agaricomycotina</taxon>
        <taxon>Agaricomycetes</taxon>
        <taxon>Auriculariales</taxon>
        <taxon>Exidiaceae</taxon>
        <taxon>Exidia</taxon>
    </lineage>
</organism>
<sequence length="310" mass="34387">MLTTYFDIACRAAYFSSLTAGDDIPPDLKYLDAAAGLLVLQMDFADLYFDNTMSDETMYDVCDLFLDAAGRRFFHKYANYLPEPYPPGSGGHSCIAAIYAAQRSGYQVFLAIDNYTSPFIRMPGIRWESVVCAHIMLPILKLVAKGHIARGVMVGTDLGGGYRPFEFSDKFKGLTIDLTDASELATACGFTADEVHLLGEYAGIDNLLEDVRAATQQAESPSSTPDSNVQVFCTRDVLELARQRLAGRTSEVMTVNAINIDVPVIEPDNEDFDEAWLEDEPDTFADISTKYDTTWMLEFMDVQDDQSLEP</sequence>
<evidence type="ECO:0000313" key="2">
    <source>
        <dbReference type="Proteomes" id="UP000077266"/>
    </source>
</evidence>